<keyword evidence="5" id="KW-0224">Dipeptidase</keyword>
<evidence type="ECO:0000256" key="1">
    <source>
        <dbReference type="ARBA" id="ARBA00022670"/>
    </source>
</evidence>
<dbReference type="PANTHER" id="PTHR43126:SF1">
    <property type="entry name" value="D-ALANYL-D-ALANINE DIPEPTIDASE"/>
    <property type="match status" value="1"/>
</dbReference>
<evidence type="ECO:0000256" key="4">
    <source>
        <dbReference type="ARBA" id="ARBA00022833"/>
    </source>
</evidence>
<keyword evidence="2" id="KW-0479">Metal-binding</keyword>
<proteinExistence type="predicted"/>
<evidence type="ECO:0000256" key="2">
    <source>
        <dbReference type="ARBA" id="ARBA00022723"/>
    </source>
</evidence>
<keyword evidence="6" id="KW-0482">Metalloprotease</keyword>
<dbReference type="PANTHER" id="PTHR43126">
    <property type="entry name" value="D-ALANYL-D-ALANINE DIPEPTIDASE"/>
    <property type="match status" value="1"/>
</dbReference>
<evidence type="ECO:0000313" key="9">
    <source>
        <dbReference type="Proteomes" id="UP001190700"/>
    </source>
</evidence>
<keyword evidence="1" id="KW-0645">Protease</keyword>
<name>A0AAE0GGT8_9CHLO</name>
<dbReference type="Gene3D" id="3.30.1380.10">
    <property type="match status" value="1"/>
</dbReference>
<dbReference type="GO" id="GO:0071555">
    <property type="term" value="P:cell wall organization"/>
    <property type="evidence" value="ECO:0007669"/>
    <property type="project" value="UniProtKB-KW"/>
</dbReference>
<comment type="caution">
    <text evidence="8">The sequence shown here is derived from an EMBL/GenBank/DDBJ whole genome shotgun (WGS) entry which is preliminary data.</text>
</comment>
<keyword evidence="9" id="KW-1185">Reference proteome</keyword>
<protein>
    <submittedName>
        <fullName evidence="8">Uncharacterized protein</fullName>
    </submittedName>
</protein>
<dbReference type="SUPFAM" id="SSF55166">
    <property type="entry name" value="Hedgehog/DD-peptidase"/>
    <property type="match status" value="1"/>
</dbReference>
<keyword evidence="3" id="KW-0378">Hydrolase</keyword>
<evidence type="ECO:0000313" key="8">
    <source>
        <dbReference type="EMBL" id="KAK3277824.1"/>
    </source>
</evidence>
<reference evidence="8 9" key="1">
    <citation type="journal article" date="2015" name="Genome Biol. Evol.">
        <title>Comparative Genomics of a Bacterivorous Green Alga Reveals Evolutionary Causalities and Consequences of Phago-Mixotrophic Mode of Nutrition.</title>
        <authorList>
            <person name="Burns J.A."/>
            <person name="Paasch A."/>
            <person name="Narechania A."/>
            <person name="Kim E."/>
        </authorList>
    </citation>
    <scope>NUCLEOTIDE SEQUENCE [LARGE SCALE GENOMIC DNA]</scope>
    <source>
        <strain evidence="8 9">PLY_AMNH</strain>
    </source>
</reference>
<sequence length="236" mass="27256">MIFETYRPLKSLEDILQWMLTDDVRGPEADRFFPNLNKAELLDLGYISLRSSHTRGGAVDLTLIDEDTGLELDMGTEFDYFGDKSHTTSRRISKVARNNRKTLVELMEASGFANYEKEWTKLSQQSRNFFHFLLNHTNPDGSFEADLCKNVKQIQGRVVWTLEAIQQRYALYANTPAETRTEPQHTTWCLLCFVNYPGKQLRAIFPKSTCMKNSTRLSDILQRDEVGKRKFGQGLQ</sequence>
<gene>
    <name evidence="8" type="ORF">CYMTET_14189</name>
</gene>
<dbReference type="Proteomes" id="UP001190700">
    <property type="component" value="Unassembled WGS sequence"/>
</dbReference>
<dbReference type="GO" id="GO:0008237">
    <property type="term" value="F:metallopeptidase activity"/>
    <property type="evidence" value="ECO:0007669"/>
    <property type="project" value="UniProtKB-KW"/>
</dbReference>
<evidence type="ECO:0000256" key="7">
    <source>
        <dbReference type="ARBA" id="ARBA00023316"/>
    </source>
</evidence>
<dbReference type="GO" id="GO:0046872">
    <property type="term" value="F:metal ion binding"/>
    <property type="evidence" value="ECO:0007669"/>
    <property type="project" value="UniProtKB-KW"/>
</dbReference>
<dbReference type="AlphaFoldDB" id="A0AAE0GGT8"/>
<dbReference type="GO" id="GO:0006508">
    <property type="term" value="P:proteolysis"/>
    <property type="evidence" value="ECO:0007669"/>
    <property type="project" value="UniProtKB-KW"/>
</dbReference>
<evidence type="ECO:0000256" key="6">
    <source>
        <dbReference type="ARBA" id="ARBA00023049"/>
    </source>
</evidence>
<evidence type="ECO:0000256" key="3">
    <source>
        <dbReference type="ARBA" id="ARBA00022801"/>
    </source>
</evidence>
<dbReference type="InterPro" id="IPR009045">
    <property type="entry name" value="Zn_M74/Hedgehog-like"/>
</dbReference>
<keyword evidence="7" id="KW-0961">Cell wall biogenesis/degradation</keyword>
<keyword evidence="4" id="KW-0862">Zinc</keyword>
<organism evidence="8 9">
    <name type="scientific">Cymbomonas tetramitiformis</name>
    <dbReference type="NCBI Taxonomy" id="36881"/>
    <lineage>
        <taxon>Eukaryota</taxon>
        <taxon>Viridiplantae</taxon>
        <taxon>Chlorophyta</taxon>
        <taxon>Pyramimonadophyceae</taxon>
        <taxon>Pyramimonadales</taxon>
        <taxon>Pyramimonadaceae</taxon>
        <taxon>Cymbomonas</taxon>
    </lineage>
</organism>
<dbReference type="InterPro" id="IPR000755">
    <property type="entry name" value="A_A_dipeptidase"/>
</dbReference>
<dbReference type="GO" id="GO:0016805">
    <property type="term" value="F:dipeptidase activity"/>
    <property type="evidence" value="ECO:0007669"/>
    <property type="project" value="UniProtKB-KW"/>
</dbReference>
<evidence type="ECO:0000256" key="5">
    <source>
        <dbReference type="ARBA" id="ARBA00022997"/>
    </source>
</evidence>
<accession>A0AAE0GGT8</accession>
<dbReference type="EMBL" id="LGRX02005870">
    <property type="protein sequence ID" value="KAK3277824.1"/>
    <property type="molecule type" value="Genomic_DNA"/>
</dbReference>
<dbReference type="Pfam" id="PF01427">
    <property type="entry name" value="Peptidase_M15"/>
    <property type="match status" value="1"/>
</dbReference>